<dbReference type="STRING" id="55802.TBCH5v1_1128"/>
<reference evidence="2 3" key="1">
    <citation type="journal article" date="2016" name="Genome Announc.">
        <title>Complete genome sequence of the hyperthermophilic and piezophilic archaeon Thermococcus barophilus Ch5, capable of growth at the expense of hydrogenogenesis from carbon monoxide and formate.</title>
        <authorList>
            <person name="Oger P."/>
            <person name="Sokolova T.G."/>
            <person name="Kozhevnikova D.A."/>
            <person name="Taranov E.A."/>
            <person name="Vannier P."/>
            <person name="Lee H.S."/>
            <person name="Kwon K.K."/>
            <person name="Kang S.G."/>
            <person name="Lee J.H."/>
            <person name="Bonch-Osmolovskaya E.A."/>
            <person name="Lebedinsky A.V."/>
        </authorList>
    </citation>
    <scope>NUCLEOTIDE SEQUENCE [LARGE SCALE GENOMIC DNA]</scope>
    <source>
        <strain evidence="3">Ch5</strain>
    </source>
</reference>
<name>A0A0S1XB97_THEBA</name>
<keyword evidence="1" id="KW-0472">Membrane</keyword>
<accession>A0A0S1XB97</accession>
<evidence type="ECO:0000313" key="2">
    <source>
        <dbReference type="EMBL" id="ALM75062.1"/>
    </source>
</evidence>
<evidence type="ECO:0000256" key="1">
    <source>
        <dbReference type="SAM" id="Phobius"/>
    </source>
</evidence>
<sequence length="203" mass="22694">MVESCSMSGVAAAIILFAIWITRYLGEEYAWVNRKIIHFSIVPAVLFYNAGLIARELFAAAAFLFGAFQLFTHIKKDELSWYQIKSNYGEVFFAFSAAAVAWFIEKEYAVVILLVMAISDGVTGILRFFYFKAKGFDVRLRKHWIGSLGYLISALIIVAIIFPQSSIVSKVICAGILTLAEYQRFLDDNLAVPLVGILIKGIL</sequence>
<feature type="transmembrane region" description="Helical" evidence="1">
    <location>
        <begin position="143"/>
        <end position="162"/>
    </location>
</feature>
<keyword evidence="1" id="KW-0812">Transmembrane</keyword>
<dbReference type="PATRIC" id="fig|55802.8.peg.1113"/>
<feature type="transmembrane region" description="Helical" evidence="1">
    <location>
        <begin position="110"/>
        <end position="131"/>
    </location>
</feature>
<proteinExistence type="predicted"/>
<dbReference type="Proteomes" id="UP000066042">
    <property type="component" value="Chromosome"/>
</dbReference>
<dbReference type="AlphaFoldDB" id="A0A0S1XB97"/>
<protein>
    <recommendedName>
        <fullName evidence="4">Phosphatidate cytidylyltransferase</fullName>
    </recommendedName>
</protein>
<evidence type="ECO:0008006" key="4">
    <source>
        <dbReference type="Google" id="ProtNLM"/>
    </source>
</evidence>
<organism evidence="2 3">
    <name type="scientific">Thermococcus barophilus</name>
    <dbReference type="NCBI Taxonomy" id="55802"/>
    <lineage>
        <taxon>Archaea</taxon>
        <taxon>Methanobacteriati</taxon>
        <taxon>Methanobacteriota</taxon>
        <taxon>Thermococci</taxon>
        <taxon>Thermococcales</taxon>
        <taxon>Thermococcaceae</taxon>
        <taxon>Thermococcus</taxon>
    </lineage>
</organism>
<feature type="transmembrane region" description="Helical" evidence="1">
    <location>
        <begin position="6"/>
        <end position="25"/>
    </location>
</feature>
<keyword evidence="1" id="KW-1133">Transmembrane helix</keyword>
<evidence type="ECO:0000313" key="3">
    <source>
        <dbReference type="Proteomes" id="UP000066042"/>
    </source>
</evidence>
<gene>
    <name evidence="2" type="ORF">TBCH5v1_1128</name>
</gene>
<feature type="transmembrane region" description="Helical" evidence="1">
    <location>
        <begin position="86"/>
        <end position="104"/>
    </location>
</feature>
<dbReference type="EMBL" id="CP013050">
    <property type="protein sequence ID" value="ALM75062.1"/>
    <property type="molecule type" value="Genomic_DNA"/>
</dbReference>